<dbReference type="AlphaFoldDB" id="A0A844ZZ26"/>
<sequence length="116" mass="12679">MSNGRRTRFEERVRVERNFLEPVNRVFGRAAPLAGMTAMAIDSWENRASSVFSETPIAGIAALLRQASKRAELLADNSRDVFEKDTGISGGGIETLSSMLSDLLEPICLDPPPKSN</sequence>
<proteinExistence type="predicted"/>
<organism evidence="1 2">
    <name type="scientific">Aurantiacibacter arachoides</name>
    <dbReference type="NCBI Taxonomy" id="1850444"/>
    <lineage>
        <taxon>Bacteria</taxon>
        <taxon>Pseudomonadati</taxon>
        <taxon>Pseudomonadota</taxon>
        <taxon>Alphaproteobacteria</taxon>
        <taxon>Sphingomonadales</taxon>
        <taxon>Erythrobacteraceae</taxon>
        <taxon>Aurantiacibacter</taxon>
    </lineage>
</organism>
<accession>A0A844ZZ26</accession>
<reference evidence="1 2" key="1">
    <citation type="submission" date="2019-12" db="EMBL/GenBank/DDBJ databases">
        <title>Genomic-based taxomic classification of the family Erythrobacteraceae.</title>
        <authorList>
            <person name="Xu L."/>
        </authorList>
    </citation>
    <scope>NUCLEOTIDE SEQUENCE [LARGE SCALE GENOMIC DNA]</scope>
    <source>
        <strain evidence="1 2">RC4-10-4</strain>
    </source>
</reference>
<gene>
    <name evidence="1" type="ORF">GRI62_03715</name>
</gene>
<dbReference type="EMBL" id="WTYH01000001">
    <property type="protein sequence ID" value="MXO92714.1"/>
    <property type="molecule type" value="Genomic_DNA"/>
</dbReference>
<name>A0A844ZZ26_9SPHN</name>
<comment type="caution">
    <text evidence="1">The sequence shown here is derived from an EMBL/GenBank/DDBJ whole genome shotgun (WGS) entry which is preliminary data.</text>
</comment>
<evidence type="ECO:0000313" key="2">
    <source>
        <dbReference type="Proteomes" id="UP000460626"/>
    </source>
</evidence>
<dbReference type="OrthoDB" id="8481648at2"/>
<evidence type="ECO:0000313" key="1">
    <source>
        <dbReference type="EMBL" id="MXO92714.1"/>
    </source>
</evidence>
<dbReference type="Proteomes" id="UP000460626">
    <property type="component" value="Unassembled WGS sequence"/>
</dbReference>
<keyword evidence="2" id="KW-1185">Reference proteome</keyword>
<protein>
    <submittedName>
        <fullName evidence="1">Uncharacterized protein</fullName>
    </submittedName>
</protein>
<dbReference type="RefSeq" id="WP_131452063.1">
    <property type="nucleotide sequence ID" value="NZ_BMJK01000001.1"/>
</dbReference>